<dbReference type="AlphaFoldDB" id="B4KXE8"/>
<keyword evidence="3" id="KW-1185">Reference proteome</keyword>
<keyword evidence="1" id="KW-0175">Coiled coil</keyword>
<feature type="coiled-coil region" evidence="1">
    <location>
        <begin position="111"/>
        <end position="159"/>
    </location>
</feature>
<dbReference type="Proteomes" id="UP000009192">
    <property type="component" value="Unassembled WGS sequence"/>
</dbReference>
<dbReference type="SMR" id="B4KXE8"/>
<dbReference type="KEGG" id="dmo:Dmoj_GI11975"/>
<accession>B4KXE8</accession>
<dbReference type="EMBL" id="CH933809">
    <property type="protein sequence ID" value="EDW18634.2"/>
    <property type="molecule type" value="Genomic_DNA"/>
</dbReference>
<dbReference type="OrthoDB" id="7866449at2759"/>
<sequence length="216" mass="25056">MAKCSRLQQEIQLLRNELAMVRGERDELWRKHDSHFQLCSGCADSSVKNGNNPSSRSERPITPNQDLYIAYLEEQIQRTRFKYKKQMGEVKSSAGLLETKLQNVRMEMNYISAKAQKVDKLQRSINELKSKLSRRDMIISRYNEQHAAFLELINNLDKEPNALRDAPQQLQKIVSKNVDGCEEKRKDSVIRSRCKPNELLNFSCLSTALKNKLARK</sequence>
<evidence type="ECO:0000256" key="1">
    <source>
        <dbReference type="SAM" id="Coils"/>
    </source>
</evidence>
<organism evidence="2 3">
    <name type="scientific">Drosophila mojavensis</name>
    <name type="common">Fruit fly</name>
    <dbReference type="NCBI Taxonomy" id="7230"/>
    <lineage>
        <taxon>Eukaryota</taxon>
        <taxon>Metazoa</taxon>
        <taxon>Ecdysozoa</taxon>
        <taxon>Arthropoda</taxon>
        <taxon>Hexapoda</taxon>
        <taxon>Insecta</taxon>
        <taxon>Pterygota</taxon>
        <taxon>Neoptera</taxon>
        <taxon>Endopterygota</taxon>
        <taxon>Diptera</taxon>
        <taxon>Brachycera</taxon>
        <taxon>Muscomorpha</taxon>
        <taxon>Ephydroidea</taxon>
        <taxon>Drosophilidae</taxon>
        <taxon>Drosophila</taxon>
    </lineage>
</organism>
<dbReference type="HOGENOM" id="CLU_116898_0_0_1"/>
<evidence type="ECO:0000313" key="2">
    <source>
        <dbReference type="EMBL" id="EDW18634.2"/>
    </source>
</evidence>
<dbReference type="InParanoid" id="B4KXE8"/>
<proteinExistence type="predicted"/>
<name>B4KXE8_DROMO</name>
<protein>
    <submittedName>
        <fullName evidence="2">Uncharacterized protein</fullName>
    </submittedName>
</protein>
<reference evidence="2 3" key="1">
    <citation type="journal article" date="2007" name="Nature">
        <title>Evolution of genes and genomes on the Drosophila phylogeny.</title>
        <authorList>
            <consortium name="Drosophila 12 Genomes Consortium"/>
            <person name="Clark A.G."/>
            <person name="Eisen M.B."/>
            <person name="Smith D.R."/>
            <person name="Bergman C.M."/>
            <person name="Oliver B."/>
            <person name="Markow T.A."/>
            <person name="Kaufman T.C."/>
            <person name="Kellis M."/>
            <person name="Gelbart W."/>
            <person name="Iyer V.N."/>
            <person name="Pollard D.A."/>
            <person name="Sackton T.B."/>
            <person name="Larracuente A.M."/>
            <person name="Singh N.D."/>
            <person name="Abad J.P."/>
            <person name="Abt D.N."/>
            <person name="Adryan B."/>
            <person name="Aguade M."/>
            <person name="Akashi H."/>
            <person name="Anderson W.W."/>
            <person name="Aquadro C.F."/>
            <person name="Ardell D.H."/>
            <person name="Arguello R."/>
            <person name="Artieri C.G."/>
            <person name="Barbash D.A."/>
            <person name="Barker D."/>
            <person name="Barsanti P."/>
            <person name="Batterham P."/>
            <person name="Batzoglou S."/>
            <person name="Begun D."/>
            <person name="Bhutkar A."/>
            <person name="Blanco E."/>
            <person name="Bosak S.A."/>
            <person name="Bradley R.K."/>
            <person name="Brand A.D."/>
            <person name="Brent M.R."/>
            <person name="Brooks A.N."/>
            <person name="Brown R.H."/>
            <person name="Butlin R.K."/>
            <person name="Caggese C."/>
            <person name="Calvi B.R."/>
            <person name="Bernardo de Carvalho A."/>
            <person name="Caspi A."/>
            <person name="Castrezana S."/>
            <person name="Celniker S.E."/>
            <person name="Chang J.L."/>
            <person name="Chapple C."/>
            <person name="Chatterji S."/>
            <person name="Chinwalla A."/>
            <person name="Civetta A."/>
            <person name="Clifton S.W."/>
            <person name="Comeron J.M."/>
            <person name="Costello J.C."/>
            <person name="Coyne J.A."/>
            <person name="Daub J."/>
            <person name="David R.G."/>
            <person name="Delcher A.L."/>
            <person name="Delehaunty K."/>
            <person name="Do C.B."/>
            <person name="Ebling H."/>
            <person name="Edwards K."/>
            <person name="Eickbush T."/>
            <person name="Evans J.D."/>
            <person name="Filipski A."/>
            <person name="Findeiss S."/>
            <person name="Freyhult E."/>
            <person name="Fulton L."/>
            <person name="Fulton R."/>
            <person name="Garcia A.C."/>
            <person name="Gardiner A."/>
            <person name="Garfield D.A."/>
            <person name="Garvin B.E."/>
            <person name="Gibson G."/>
            <person name="Gilbert D."/>
            <person name="Gnerre S."/>
            <person name="Godfrey J."/>
            <person name="Good R."/>
            <person name="Gotea V."/>
            <person name="Gravely B."/>
            <person name="Greenberg A.J."/>
            <person name="Griffiths-Jones S."/>
            <person name="Gross S."/>
            <person name="Guigo R."/>
            <person name="Gustafson E.A."/>
            <person name="Haerty W."/>
            <person name="Hahn M.W."/>
            <person name="Halligan D.L."/>
            <person name="Halpern A.L."/>
            <person name="Halter G.M."/>
            <person name="Han M.V."/>
            <person name="Heger A."/>
            <person name="Hillier L."/>
            <person name="Hinrichs A.S."/>
            <person name="Holmes I."/>
            <person name="Hoskins R.A."/>
            <person name="Hubisz M.J."/>
            <person name="Hultmark D."/>
            <person name="Huntley M.A."/>
            <person name="Jaffe D.B."/>
            <person name="Jagadeeshan S."/>
            <person name="Jeck W.R."/>
            <person name="Johnson J."/>
            <person name="Jones C.D."/>
            <person name="Jordan W.C."/>
            <person name="Karpen G.H."/>
            <person name="Kataoka E."/>
            <person name="Keightley P.D."/>
            <person name="Kheradpour P."/>
            <person name="Kirkness E.F."/>
            <person name="Koerich L.B."/>
            <person name="Kristiansen K."/>
            <person name="Kudrna D."/>
            <person name="Kulathinal R.J."/>
            <person name="Kumar S."/>
            <person name="Kwok R."/>
            <person name="Lander E."/>
            <person name="Langley C.H."/>
            <person name="Lapoint R."/>
            <person name="Lazzaro B.P."/>
            <person name="Lee S.J."/>
            <person name="Levesque L."/>
            <person name="Li R."/>
            <person name="Lin C.F."/>
            <person name="Lin M.F."/>
            <person name="Lindblad-Toh K."/>
            <person name="Llopart A."/>
            <person name="Long M."/>
            <person name="Low L."/>
            <person name="Lozovsky E."/>
            <person name="Lu J."/>
            <person name="Luo M."/>
            <person name="Machado C.A."/>
            <person name="Makalowski W."/>
            <person name="Marzo M."/>
            <person name="Matsuda M."/>
            <person name="Matzkin L."/>
            <person name="McAllister B."/>
            <person name="McBride C.S."/>
            <person name="McKernan B."/>
            <person name="McKernan K."/>
            <person name="Mendez-Lago M."/>
            <person name="Minx P."/>
            <person name="Mollenhauer M.U."/>
            <person name="Montooth K."/>
            <person name="Mount S.M."/>
            <person name="Mu X."/>
            <person name="Myers E."/>
            <person name="Negre B."/>
            <person name="Newfeld S."/>
            <person name="Nielsen R."/>
            <person name="Noor M.A."/>
            <person name="O'Grady P."/>
            <person name="Pachter L."/>
            <person name="Papaceit M."/>
            <person name="Parisi M.J."/>
            <person name="Parisi M."/>
            <person name="Parts L."/>
            <person name="Pedersen J.S."/>
            <person name="Pesole G."/>
            <person name="Phillippy A.M."/>
            <person name="Ponting C.P."/>
            <person name="Pop M."/>
            <person name="Porcelli D."/>
            <person name="Powell J.R."/>
            <person name="Prohaska S."/>
            <person name="Pruitt K."/>
            <person name="Puig M."/>
            <person name="Quesneville H."/>
            <person name="Ram K.R."/>
            <person name="Rand D."/>
            <person name="Rasmussen M.D."/>
            <person name="Reed L.K."/>
            <person name="Reenan R."/>
            <person name="Reily A."/>
            <person name="Remington K.A."/>
            <person name="Rieger T.T."/>
            <person name="Ritchie M.G."/>
            <person name="Robin C."/>
            <person name="Rogers Y.H."/>
            <person name="Rohde C."/>
            <person name="Rozas J."/>
            <person name="Rubenfield M.J."/>
            <person name="Ruiz A."/>
            <person name="Russo S."/>
            <person name="Salzberg S.L."/>
            <person name="Sanchez-Gracia A."/>
            <person name="Saranga D.J."/>
            <person name="Sato H."/>
            <person name="Schaeffer S.W."/>
            <person name="Schatz M.C."/>
            <person name="Schlenke T."/>
            <person name="Schwartz R."/>
            <person name="Segarra C."/>
            <person name="Singh R.S."/>
            <person name="Sirot L."/>
            <person name="Sirota M."/>
            <person name="Sisneros N.B."/>
            <person name="Smith C.D."/>
            <person name="Smith T.F."/>
            <person name="Spieth J."/>
            <person name="Stage D.E."/>
            <person name="Stark A."/>
            <person name="Stephan W."/>
            <person name="Strausberg R.L."/>
            <person name="Strempel S."/>
            <person name="Sturgill D."/>
            <person name="Sutton G."/>
            <person name="Sutton G.G."/>
            <person name="Tao W."/>
            <person name="Teichmann S."/>
            <person name="Tobari Y.N."/>
            <person name="Tomimura Y."/>
            <person name="Tsolas J.M."/>
            <person name="Valente V.L."/>
            <person name="Venter E."/>
            <person name="Venter J.C."/>
            <person name="Vicario S."/>
            <person name="Vieira F.G."/>
            <person name="Vilella A.J."/>
            <person name="Villasante A."/>
            <person name="Walenz B."/>
            <person name="Wang J."/>
            <person name="Wasserman M."/>
            <person name="Watts T."/>
            <person name="Wilson D."/>
            <person name="Wilson R.K."/>
            <person name="Wing R.A."/>
            <person name="Wolfner M.F."/>
            <person name="Wong A."/>
            <person name="Wong G.K."/>
            <person name="Wu C.I."/>
            <person name="Wu G."/>
            <person name="Yamamoto D."/>
            <person name="Yang H.P."/>
            <person name="Yang S.P."/>
            <person name="Yorke J.A."/>
            <person name="Yoshida K."/>
            <person name="Zdobnov E."/>
            <person name="Zhang P."/>
            <person name="Zhang Y."/>
            <person name="Zimin A.V."/>
            <person name="Baldwin J."/>
            <person name="Abdouelleil A."/>
            <person name="Abdulkadir J."/>
            <person name="Abebe A."/>
            <person name="Abera B."/>
            <person name="Abreu J."/>
            <person name="Acer S.C."/>
            <person name="Aftuck L."/>
            <person name="Alexander A."/>
            <person name="An P."/>
            <person name="Anderson E."/>
            <person name="Anderson S."/>
            <person name="Arachi H."/>
            <person name="Azer M."/>
            <person name="Bachantsang P."/>
            <person name="Barry A."/>
            <person name="Bayul T."/>
            <person name="Berlin A."/>
            <person name="Bessette D."/>
            <person name="Bloom T."/>
            <person name="Blye J."/>
            <person name="Boguslavskiy L."/>
            <person name="Bonnet C."/>
            <person name="Boukhgalter B."/>
            <person name="Bourzgui I."/>
            <person name="Brown A."/>
            <person name="Cahill P."/>
            <person name="Channer S."/>
            <person name="Cheshatsang Y."/>
            <person name="Chuda L."/>
            <person name="Citroen M."/>
            <person name="Collymore A."/>
            <person name="Cooke P."/>
            <person name="Costello M."/>
            <person name="D'Aco K."/>
            <person name="Daza R."/>
            <person name="De Haan G."/>
            <person name="DeGray S."/>
            <person name="DeMaso C."/>
            <person name="Dhargay N."/>
            <person name="Dooley K."/>
            <person name="Dooley E."/>
            <person name="Doricent M."/>
            <person name="Dorje P."/>
            <person name="Dorjee K."/>
            <person name="Dupes A."/>
            <person name="Elong R."/>
            <person name="Falk J."/>
            <person name="Farina A."/>
            <person name="Faro S."/>
            <person name="Ferguson D."/>
            <person name="Fisher S."/>
            <person name="Foley C.D."/>
            <person name="Franke A."/>
            <person name="Friedrich D."/>
            <person name="Gadbois L."/>
            <person name="Gearin G."/>
            <person name="Gearin C.R."/>
            <person name="Giannoukos G."/>
            <person name="Goode T."/>
            <person name="Graham J."/>
            <person name="Grandbois E."/>
            <person name="Grewal S."/>
            <person name="Gyaltsen K."/>
            <person name="Hafez N."/>
            <person name="Hagos B."/>
            <person name="Hall J."/>
            <person name="Henson C."/>
            <person name="Hollinger A."/>
            <person name="Honan T."/>
            <person name="Huard M.D."/>
            <person name="Hughes L."/>
            <person name="Hurhula B."/>
            <person name="Husby M.E."/>
            <person name="Kamat A."/>
            <person name="Kanga B."/>
            <person name="Kashin S."/>
            <person name="Khazanovich D."/>
            <person name="Kisner P."/>
            <person name="Lance K."/>
            <person name="Lara M."/>
            <person name="Lee W."/>
            <person name="Lennon N."/>
            <person name="Letendre F."/>
            <person name="LeVine R."/>
            <person name="Lipovsky A."/>
            <person name="Liu X."/>
            <person name="Liu J."/>
            <person name="Liu S."/>
            <person name="Lokyitsang T."/>
            <person name="Lokyitsang Y."/>
            <person name="Lubonja R."/>
            <person name="Lui A."/>
            <person name="MacDonald P."/>
            <person name="Magnisalis V."/>
            <person name="Maru K."/>
            <person name="Matthews C."/>
            <person name="McCusker W."/>
            <person name="McDonough S."/>
            <person name="Mehta T."/>
            <person name="Meldrim J."/>
            <person name="Meneus L."/>
            <person name="Mihai O."/>
            <person name="Mihalev A."/>
            <person name="Mihova T."/>
            <person name="Mittelman R."/>
            <person name="Mlenga V."/>
            <person name="Montmayeur A."/>
            <person name="Mulrain L."/>
            <person name="Navidi A."/>
            <person name="Naylor J."/>
            <person name="Negash T."/>
            <person name="Nguyen T."/>
            <person name="Nguyen N."/>
            <person name="Nicol R."/>
            <person name="Norbu C."/>
            <person name="Norbu N."/>
            <person name="Novod N."/>
            <person name="O'Neill B."/>
            <person name="Osman S."/>
            <person name="Markiewicz E."/>
            <person name="Oyono O.L."/>
            <person name="Patti C."/>
            <person name="Phunkhang P."/>
            <person name="Pierre F."/>
            <person name="Priest M."/>
            <person name="Raghuraman S."/>
            <person name="Rege F."/>
            <person name="Reyes R."/>
            <person name="Rise C."/>
            <person name="Rogov P."/>
            <person name="Ross K."/>
            <person name="Ryan E."/>
            <person name="Settipalli S."/>
            <person name="Shea T."/>
            <person name="Sherpa N."/>
            <person name="Shi L."/>
            <person name="Shih D."/>
            <person name="Sparrow T."/>
            <person name="Spaulding J."/>
            <person name="Stalker J."/>
            <person name="Stange-Thomann N."/>
            <person name="Stavropoulos S."/>
            <person name="Stone C."/>
            <person name="Strader C."/>
            <person name="Tesfaye S."/>
            <person name="Thomson T."/>
            <person name="Thoulutsang Y."/>
            <person name="Thoulutsang D."/>
            <person name="Topham K."/>
            <person name="Topping I."/>
            <person name="Tsamla T."/>
            <person name="Vassiliev H."/>
            <person name="Vo A."/>
            <person name="Wangchuk T."/>
            <person name="Wangdi T."/>
            <person name="Weiand M."/>
            <person name="Wilkinson J."/>
            <person name="Wilson A."/>
            <person name="Yadav S."/>
            <person name="Young G."/>
            <person name="Yu Q."/>
            <person name="Zembek L."/>
            <person name="Zhong D."/>
            <person name="Zimmer A."/>
            <person name="Zwirko Z."/>
            <person name="Jaffe D.B."/>
            <person name="Alvarez P."/>
            <person name="Brockman W."/>
            <person name="Butler J."/>
            <person name="Chin C."/>
            <person name="Gnerre S."/>
            <person name="Grabherr M."/>
            <person name="Kleber M."/>
            <person name="Mauceli E."/>
            <person name="MacCallum I."/>
        </authorList>
    </citation>
    <scope>NUCLEOTIDE SEQUENCE [LARGE SCALE GENOMIC DNA]</scope>
    <source>
        <strain evidence="3">Tucson 15081-1352.22</strain>
    </source>
</reference>
<dbReference type="eggNOG" id="ENOG502TAV4">
    <property type="taxonomic scope" value="Eukaryota"/>
</dbReference>
<evidence type="ECO:0000313" key="3">
    <source>
        <dbReference type="Proteomes" id="UP000009192"/>
    </source>
</evidence>
<gene>
    <name evidence="2" type="primary">Dmoj\GI11975</name>
    <name evidence="2" type="ORF">Dmoj_GI11975</name>
</gene>